<sequence length="116" mass="12470">MTSAPKVKQKASLHCLALGALAIGTEGLILAGSLPIIGRDLSVSRASRLYKPVTIDMAELKARHLQVTESSAMPAKSGCRDWAPRMCVPTLSPFVKSVRFSLISCLQNLVVGRRSH</sequence>
<evidence type="ECO:0000313" key="2">
    <source>
        <dbReference type="Proteomes" id="UP000242951"/>
    </source>
</evidence>
<gene>
    <name evidence="1" type="ORF">BPMI_00815</name>
</gene>
<evidence type="ECO:0000313" key="1">
    <source>
        <dbReference type="EMBL" id="KMQ80074.1"/>
    </source>
</evidence>
<protein>
    <submittedName>
        <fullName evidence="1">Uncharacterized protein</fullName>
    </submittedName>
</protein>
<keyword evidence="2" id="KW-1185">Reference proteome</keyword>
<accession>A0ABR5HL53</accession>
<name>A0ABR5HL53_9BURK</name>
<organism evidence="1 2">
    <name type="scientific">Candidatus Burkholderia pumila</name>
    <dbReference type="NCBI Taxonomy" id="1090375"/>
    <lineage>
        <taxon>Bacteria</taxon>
        <taxon>Pseudomonadati</taxon>
        <taxon>Pseudomonadota</taxon>
        <taxon>Betaproteobacteria</taxon>
        <taxon>Burkholderiales</taxon>
        <taxon>Burkholderiaceae</taxon>
        <taxon>Burkholderia</taxon>
    </lineage>
</organism>
<dbReference type="EMBL" id="LELG01000169">
    <property type="protein sequence ID" value="KMQ80074.1"/>
    <property type="molecule type" value="Genomic_DNA"/>
</dbReference>
<reference evidence="1 2" key="1">
    <citation type="submission" date="2015-06" db="EMBL/GenBank/DDBJ databases">
        <title>Comparative genomics of Burkholderia leaf nodule symbionts.</title>
        <authorList>
            <person name="Carlier A."/>
            <person name="Eberl L."/>
            <person name="Pinto-Carbo M."/>
        </authorList>
    </citation>
    <scope>NUCLEOTIDE SEQUENCE [LARGE SCALE GENOMIC DNA]</scope>
    <source>
        <strain evidence="1 2">UZHbot3</strain>
    </source>
</reference>
<comment type="caution">
    <text evidence="1">The sequence shown here is derived from an EMBL/GenBank/DDBJ whole genome shotgun (WGS) entry which is preliminary data.</text>
</comment>
<dbReference type="Proteomes" id="UP000242951">
    <property type="component" value="Unassembled WGS sequence"/>
</dbReference>
<proteinExistence type="predicted"/>